<feature type="transmembrane region" description="Helical" evidence="15">
    <location>
        <begin position="142"/>
        <end position="164"/>
    </location>
</feature>
<proteinExistence type="predicted"/>
<evidence type="ECO:0000256" key="3">
    <source>
        <dbReference type="ARBA" id="ARBA00022475"/>
    </source>
</evidence>
<dbReference type="EMBL" id="ASPP01004043">
    <property type="protein sequence ID" value="ETO32632.1"/>
    <property type="molecule type" value="Genomic_DNA"/>
</dbReference>
<sequence>MNKSPKLDQDTEAIFSGQPQEASNYGTDVSLEQQLLDAAHKSRVELLDRRLPINYSDLVVPFCCSICLHLFYFVIFLVIELALLSVGGSEISCSVSVEYQLYTMYSLMIHGLTLCLCIVSLCSSYHTRIFEHNKCLQKLLQLGLWLNVGEMIGVVWSLFAIFLPQSYECMKEDERLLFNLSIVAMCCNTTSLALSACLWSCFSSKKATYDEFGQSQMWSKRFYRCCHAFFWDKTDDNMHNQTIGSSFDELGLLVTMLQQGTTKFEQEMSFSDLWTGLQLLRMLQKYYGWFDELFFHPYIQSGYFQNKHNESKLDILRQMTSDEDLNSQQHFANHRDDNNNILHLNSDYDNKYDNDDEKHDIDPKDIEFAKQMQLDLYNGVQPQLSEDDQHSLREGQYWVDFACAAYGIGLQTLTKPCAVCCNPMCGLPHNLRNNDNVVIDVGVSCMPCDCGCRVEYSDVRVFLRNTATDTNDLLLANMAGGKGNTNIKKKKKGHHVVTHYVSVDRKKKAVVITIRGTMSMANTITDGQCIPVRVTEIPLLCWCHAGIYLTAQKVLQSLNRAENVIDFLENNKDYALVFNGHSLGAGVSVVLAEFLKHGSENVFHSSYKNRPFRAFAFAPPPLFDEHYCRQFLSQSESYLCTFIYSKDMVPRLSWRGVVKIRAAIPRLLQQCKRTQWW</sequence>
<keyword evidence="6" id="KW-0479">Metal-binding</keyword>
<dbReference type="GO" id="GO:0046872">
    <property type="term" value="F:metal ion binding"/>
    <property type="evidence" value="ECO:0007669"/>
    <property type="project" value="UniProtKB-KW"/>
</dbReference>
<comment type="catalytic activity">
    <reaction evidence="13">
        <text>a 1,2-diacyl-sn-glycerol + H2O = a 2-acylglycerol + a fatty acid + H(+)</text>
        <dbReference type="Rhea" id="RHEA:33275"/>
        <dbReference type="ChEBI" id="CHEBI:15377"/>
        <dbReference type="ChEBI" id="CHEBI:15378"/>
        <dbReference type="ChEBI" id="CHEBI:17389"/>
        <dbReference type="ChEBI" id="CHEBI:17815"/>
        <dbReference type="ChEBI" id="CHEBI:28868"/>
        <dbReference type="EC" id="3.1.1.116"/>
    </reaction>
    <physiologicalReaction direction="left-to-right" evidence="13">
        <dbReference type="Rhea" id="RHEA:33276"/>
    </physiologicalReaction>
</comment>
<dbReference type="InterPro" id="IPR002921">
    <property type="entry name" value="Fungal_lipase-type"/>
</dbReference>
<name>X6P4W7_RETFI</name>
<feature type="non-terminal residue" evidence="17">
    <location>
        <position position="677"/>
    </location>
</feature>
<dbReference type="EC" id="3.1.1.116" evidence="14"/>
<dbReference type="AlphaFoldDB" id="X6P4W7"/>
<dbReference type="InterPro" id="IPR052214">
    <property type="entry name" value="DAG_Lipase-Related"/>
</dbReference>
<keyword evidence="5 15" id="KW-0812">Transmembrane</keyword>
<dbReference type="GO" id="GO:0005886">
    <property type="term" value="C:plasma membrane"/>
    <property type="evidence" value="ECO:0007669"/>
    <property type="project" value="UniProtKB-SubCell"/>
</dbReference>
<evidence type="ECO:0000256" key="7">
    <source>
        <dbReference type="ARBA" id="ARBA00022801"/>
    </source>
</evidence>
<reference evidence="17 18" key="1">
    <citation type="journal article" date="2013" name="Curr. Biol.">
        <title>The Genome of the Foraminiferan Reticulomyxa filosa.</title>
        <authorList>
            <person name="Glockner G."/>
            <person name="Hulsmann N."/>
            <person name="Schleicher M."/>
            <person name="Noegel A.A."/>
            <person name="Eichinger L."/>
            <person name="Gallinger C."/>
            <person name="Pawlowski J."/>
            <person name="Sierra R."/>
            <person name="Euteneuer U."/>
            <person name="Pillet L."/>
            <person name="Moustafa A."/>
            <person name="Platzer M."/>
            <person name="Groth M."/>
            <person name="Szafranski K."/>
            <person name="Schliwa M."/>
        </authorList>
    </citation>
    <scope>NUCLEOTIDE SEQUENCE [LARGE SCALE GENOMIC DNA]</scope>
</reference>
<evidence type="ECO:0000256" key="13">
    <source>
        <dbReference type="ARBA" id="ARBA00024531"/>
    </source>
</evidence>
<keyword evidence="11" id="KW-0443">Lipid metabolism</keyword>
<dbReference type="GO" id="GO:0046340">
    <property type="term" value="P:diacylglycerol catabolic process"/>
    <property type="evidence" value="ECO:0007669"/>
    <property type="project" value="TreeGrafter"/>
</dbReference>
<evidence type="ECO:0000256" key="15">
    <source>
        <dbReference type="SAM" id="Phobius"/>
    </source>
</evidence>
<comment type="caution">
    <text evidence="17">The sequence shown here is derived from an EMBL/GenBank/DDBJ whole genome shotgun (WGS) entry which is preliminary data.</text>
</comment>
<evidence type="ECO:0000256" key="8">
    <source>
        <dbReference type="ARBA" id="ARBA00022837"/>
    </source>
</evidence>
<keyword evidence="4" id="KW-0597">Phosphoprotein</keyword>
<keyword evidence="7" id="KW-0378">Hydrolase</keyword>
<comment type="cofactor">
    <cofactor evidence="1">
        <name>Ca(2+)</name>
        <dbReference type="ChEBI" id="CHEBI:29108"/>
    </cofactor>
</comment>
<dbReference type="Proteomes" id="UP000023152">
    <property type="component" value="Unassembled WGS sequence"/>
</dbReference>
<dbReference type="InterPro" id="IPR029058">
    <property type="entry name" value="AB_hydrolase_fold"/>
</dbReference>
<keyword evidence="3" id="KW-1003">Cell membrane</keyword>
<organism evidence="17 18">
    <name type="scientific">Reticulomyxa filosa</name>
    <dbReference type="NCBI Taxonomy" id="46433"/>
    <lineage>
        <taxon>Eukaryota</taxon>
        <taxon>Sar</taxon>
        <taxon>Rhizaria</taxon>
        <taxon>Retaria</taxon>
        <taxon>Foraminifera</taxon>
        <taxon>Monothalamids</taxon>
        <taxon>Reticulomyxidae</taxon>
        <taxon>Reticulomyxa</taxon>
    </lineage>
</organism>
<evidence type="ECO:0000256" key="11">
    <source>
        <dbReference type="ARBA" id="ARBA00023098"/>
    </source>
</evidence>
<evidence type="ECO:0000256" key="6">
    <source>
        <dbReference type="ARBA" id="ARBA00022723"/>
    </source>
</evidence>
<evidence type="ECO:0000313" key="18">
    <source>
        <dbReference type="Proteomes" id="UP000023152"/>
    </source>
</evidence>
<evidence type="ECO:0000256" key="1">
    <source>
        <dbReference type="ARBA" id="ARBA00001913"/>
    </source>
</evidence>
<keyword evidence="8" id="KW-0106">Calcium</keyword>
<dbReference type="Gene3D" id="3.40.50.1820">
    <property type="entry name" value="alpha/beta hydrolase"/>
    <property type="match status" value="1"/>
</dbReference>
<feature type="transmembrane region" description="Helical" evidence="15">
    <location>
        <begin position="58"/>
        <end position="79"/>
    </location>
</feature>
<gene>
    <name evidence="17" type="ORF">RFI_04485</name>
</gene>
<evidence type="ECO:0000256" key="14">
    <source>
        <dbReference type="ARBA" id="ARBA00026104"/>
    </source>
</evidence>
<evidence type="ECO:0000259" key="16">
    <source>
        <dbReference type="Pfam" id="PF01764"/>
    </source>
</evidence>
<keyword evidence="18" id="KW-1185">Reference proteome</keyword>
<evidence type="ECO:0000256" key="5">
    <source>
        <dbReference type="ARBA" id="ARBA00022692"/>
    </source>
</evidence>
<evidence type="ECO:0000256" key="2">
    <source>
        <dbReference type="ARBA" id="ARBA00004651"/>
    </source>
</evidence>
<comment type="subcellular location">
    <subcellularLocation>
        <location evidence="2">Cell membrane</location>
        <topology evidence="2">Multi-pass membrane protein</topology>
    </subcellularLocation>
</comment>
<feature type="domain" description="Fungal lipase-type" evidence="16">
    <location>
        <begin position="511"/>
        <end position="653"/>
    </location>
</feature>
<dbReference type="OrthoDB" id="438440at2759"/>
<dbReference type="PANTHER" id="PTHR45792">
    <property type="entry name" value="DIACYLGLYCEROL LIPASE HOMOLOG-RELATED"/>
    <property type="match status" value="1"/>
</dbReference>
<keyword evidence="12 15" id="KW-0472">Membrane</keyword>
<keyword evidence="10 15" id="KW-1133">Transmembrane helix</keyword>
<evidence type="ECO:0000256" key="9">
    <source>
        <dbReference type="ARBA" id="ARBA00022963"/>
    </source>
</evidence>
<protein>
    <recommendedName>
        <fullName evidence="14">sn-1-specific diacylglycerol lipase</fullName>
        <ecNumber evidence="14">3.1.1.116</ecNumber>
    </recommendedName>
</protein>
<dbReference type="PANTHER" id="PTHR45792:SF8">
    <property type="entry name" value="DIACYLGLYCEROL LIPASE-ALPHA"/>
    <property type="match status" value="1"/>
</dbReference>
<dbReference type="SUPFAM" id="SSF53474">
    <property type="entry name" value="alpha/beta-Hydrolases"/>
    <property type="match status" value="1"/>
</dbReference>
<feature type="transmembrane region" description="Helical" evidence="15">
    <location>
        <begin position="99"/>
        <end position="121"/>
    </location>
</feature>
<dbReference type="CDD" id="cd00519">
    <property type="entry name" value="Lipase_3"/>
    <property type="match status" value="1"/>
</dbReference>
<evidence type="ECO:0000256" key="4">
    <source>
        <dbReference type="ARBA" id="ARBA00022553"/>
    </source>
</evidence>
<evidence type="ECO:0000256" key="12">
    <source>
        <dbReference type="ARBA" id="ARBA00023136"/>
    </source>
</evidence>
<evidence type="ECO:0000256" key="10">
    <source>
        <dbReference type="ARBA" id="ARBA00022989"/>
    </source>
</evidence>
<dbReference type="GO" id="GO:0019369">
    <property type="term" value="P:arachidonate metabolic process"/>
    <property type="evidence" value="ECO:0007669"/>
    <property type="project" value="TreeGrafter"/>
</dbReference>
<keyword evidence="9" id="KW-0442">Lipid degradation</keyword>
<dbReference type="GO" id="GO:0016298">
    <property type="term" value="F:lipase activity"/>
    <property type="evidence" value="ECO:0007669"/>
    <property type="project" value="TreeGrafter"/>
</dbReference>
<evidence type="ECO:0000313" key="17">
    <source>
        <dbReference type="EMBL" id="ETO32632.1"/>
    </source>
</evidence>
<accession>X6P4W7</accession>
<dbReference type="Pfam" id="PF01764">
    <property type="entry name" value="Lipase_3"/>
    <property type="match status" value="1"/>
</dbReference>